<dbReference type="Gene3D" id="3.90.1300.10">
    <property type="entry name" value="Amidase signature (AS) domain"/>
    <property type="match status" value="2"/>
</dbReference>
<dbReference type="Pfam" id="PF01425">
    <property type="entry name" value="Amidase"/>
    <property type="match status" value="1"/>
</dbReference>
<evidence type="ECO:0000259" key="1">
    <source>
        <dbReference type="Pfam" id="PF01425"/>
    </source>
</evidence>
<accession>A0AAN7BHN0</accession>
<evidence type="ECO:0000313" key="3">
    <source>
        <dbReference type="Proteomes" id="UP001301958"/>
    </source>
</evidence>
<reference evidence="2" key="2">
    <citation type="submission" date="2023-05" db="EMBL/GenBank/DDBJ databases">
        <authorList>
            <consortium name="Lawrence Berkeley National Laboratory"/>
            <person name="Steindorff A."/>
            <person name="Hensen N."/>
            <person name="Bonometti L."/>
            <person name="Westerberg I."/>
            <person name="Brannstrom I.O."/>
            <person name="Guillou S."/>
            <person name="Cros-Aarteil S."/>
            <person name="Calhoun S."/>
            <person name="Haridas S."/>
            <person name="Kuo A."/>
            <person name="Mondo S."/>
            <person name="Pangilinan J."/>
            <person name="Riley R."/>
            <person name="Labutti K."/>
            <person name="Andreopoulos B."/>
            <person name="Lipzen A."/>
            <person name="Chen C."/>
            <person name="Yanf M."/>
            <person name="Daum C."/>
            <person name="Ng V."/>
            <person name="Clum A."/>
            <person name="Ohm R."/>
            <person name="Martin F."/>
            <person name="Silar P."/>
            <person name="Natvig D."/>
            <person name="Lalanne C."/>
            <person name="Gautier V."/>
            <person name="Ament-Velasquez S.L."/>
            <person name="Kruys A."/>
            <person name="Hutchinson M.I."/>
            <person name="Powell A.J."/>
            <person name="Barry K."/>
            <person name="Miller A.N."/>
            <person name="Grigoriev I.V."/>
            <person name="Debuchy R."/>
            <person name="Gladieux P."/>
            <person name="Thoren M.H."/>
            <person name="Johannesson H."/>
        </authorList>
    </citation>
    <scope>NUCLEOTIDE SEQUENCE</scope>
    <source>
        <strain evidence="2">CBS 990.96</strain>
    </source>
</reference>
<sequence>MDDILELDLLHATISNLSLALETGTISSVSLTAAYIDRINQVNEYFRAVLEINPDAECITKALGEEQKVTKRCGPLHGIPILFKDSIATLDSMQTTAGSSTLIGTRPSQDAHLVQKFRQDGAVILGKINMSEWANFRTVTGDTGGWSPRGGLAYGPFYPNMRASGSSSGSAVATALGLAAASIGAEKAVKVKEYFGGEGGIPGVIDKYGVDVVAAPASYGPMVSLAARGGLPVIVVPLGKYPDGTEVEYLSIGGKVVVDVGPGIPFGVTFAGGAHSERTLLWVAYAFEQLKKVRQSLVSFNAPKAGLKASTG</sequence>
<dbReference type="PANTHER" id="PTHR42678">
    <property type="entry name" value="AMIDASE"/>
    <property type="match status" value="1"/>
</dbReference>
<dbReference type="PANTHER" id="PTHR42678:SF34">
    <property type="entry name" value="OS04G0183300 PROTEIN"/>
    <property type="match status" value="1"/>
</dbReference>
<gene>
    <name evidence="2" type="ORF">QBC38DRAFT_503004</name>
</gene>
<dbReference type="SUPFAM" id="SSF75304">
    <property type="entry name" value="Amidase signature (AS) enzymes"/>
    <property type="match status" value="2"/>
</dbReference>
<dbReference type="InterPro" id="IPR036928">
    <property type="entry name" value="AS_sf"/>
</dbReference>
<dbReference type="AlphaFoldDB" id="A0AAN7BHN0"/>
<protein>
    <submittedName>
        <fullName evidence="2">Amidase signature domain-containing protein</fullName>
    </submittedName>
</protein>
<dbReference type="Proteomes" id="UP001301958">
    <property type="component" value="Unassembled WGS sequence"/>
</dbReference>
<proteinExistence type="predicted"/>
<comment type="caution">
    <text evidence="2">The sequence shown here is derived from an EMBL/GenBank/DDBJ whole genome shotgun (WGS) entry which is preliminary data.</text>
</comment>
<evidence type="ECO:0000313" key="2">
    <source>
        <dbReference type="EMBL" id="KAK4223590.1"/>
    </source>
</evidence>
<dbReference type="InterPro" id="IPR023631">
    <property type="entry name" value="Amidase_dom"/>
</dbReference>
<keyword evidence="3" id="KW-1185">Reference proteome</keyword>
<feature type="domain" description="Amidase" evidence="1">
    <location>
        <begin position="31"/>
        <end position="186"/>
    </location>
</feature>
<reference evidence="2" key="1">
    <citation type="journal article" date="2023" name="Mol. Phylogenet. Evol.">
        <title>Genome-scale phylogeny and comparative genomics of the fungal order Sordariales.</title>
        <authorList>
            <person name="Hensen N."/>
            <person name="Bonometti L."/>
            <person name="Westerberg I."/>
            <person name="Brannstrom I.O."/>
            <person name="Guillou S."/>
            <person name="Cros-Aarteil S."/>
            <person name="Calhoun S."/>
            <person name="Haridas S."/>
            <person name="Kuo A."/>
            <person name="Mondo S."/>
            <person name="Pangilinan J."/>
            <person name="Riley R."/>
            <person name="LaButti K."/>
            <person name="Andreopoulos B."/>
            <person name="Lipzen A."/>
            <person name="Chen C."/>
            <person name="Yan M."/>
            <person name="Daum C."/>
            <person name="Ng V."/>
            <person name="Clum A."/>
            <person name="Steindorff A."/>
            <person name="Ohm R.A."/>
            <person name="Martin F."/>
            <person name="Silar P."/>
            <person name="Natvig D.O."/>
            <person name="Lalanne C."/>
            <person name="Gautier V."/>
            <person name="Ament-Velasquez S.L."/>
            <person name="Kruys A."/>
            <person name="Hutchinson M.I."/>
            <person name="Powell A.J."/>
            <person name="Barry K."/>
            <person name="Miller A.N."/>
            <person name="Grigoriev I.V."/>
            <person name="Debuchy R."/>
            <person name="Gladieux P."/>
            <person name="Hiltunen Thoren M."/>
            <person name="Johannesson H."/>
        </authorList>
    </citation>
    <scope>NUCLEOTIDE SEQUENCE</scope>
    <source>
        <strain evidence="2">CBS 990.96</strain>
    </source>
</reference>
<name>A0AAN7BHN0_9PEZI</name>
<dbReference type="EMBL" id="MU865421">
    <property type="protein sequence ID" value="KAK4223590.1"/>
    <property type="molecule type" value="Genomic_DNA"/>
</dbReference>
<organism evidence="2 3">
    <name type="scientific">Podospora fimiseda</name>
    <dbReference type="NCBI Taxonomy" id="252190"/>
    <lineage>
        <taxon>Eukaryota</taxon>
        <taxon>Fungi</taxon>
        <taxon>Dikarya</taxon>
        <taxon>Ascomycota</taxon>
        <taxon>Pezizomycotina</taxon>
        <taxon>Sordariomycetes</taxon>
        <taxon>Sordariomycetidae</taxon>
        <taxon>Sordariales</taxon>
        <taxon>Podosporaceae</taxon>
        <taxon>Podospora</taxon>
    </lineage>
</organism>